<dbReference type="OrthoDB" id="5402147at2759"/>
<keyword evidence="3" id="KW-1185">Reference proteome</keyword>
<feature type="region of interest" description="Disordered" evidence="1">
    <location>
        <begin position="363"/>
        <end position="405"/>
    </location>
</feature>
<feature type="region of interest" description="Disordered" evidence="1">
    <location>
        <begin position="305"/>
        <end position="326"/>
    </location>
</feature>
<feature type="region of interest" description="Disordered" evidence="1">
    <location>
        <begin position="563"/>
        <end position="588"/>
    </location>
</feature>
<feature type="region of interest" description="Disordered" evidence="1">
    <location>
        <begin position="1"/>
        <end position="96"/>
    </location>
</feature>
<sequence length="620" mass="68519">MAFRVPAQAPYHQVSYSRTEKPSSLEIPPAPQQQQDDETREWVLFSPSQGHSATRSLTSSTSRTPRTAALSQWSDFGPLESGNRSIEEDHDNNDSLDEALEDEGTELDSLDDGLHAFRESSLATLPPGGLDHSHPVLPTHDGLGSFHLSGQDVQERLWQHERLNPRRTQAPLHPSPSIEQSHQEAVAKLENDEVEWDRRQRIEKWRMEQSRVLLQEIERETTRLQRRNSRASALRTGTDVMGSISETRGLSDTSSSHTETSSTAGNSDPDISFWRRITRKVIRDLIGIDNTLLSVILGESLPATEQDSLNKSDVRETNGTDREVIDPNRDDGAALWQARLLQRIARELGVLVHQLFESPGAFSSYPRASQSISDRSTGGSFSPLENEVPSKFLSQSPHPDHSVASNLSLHFSPTLRGLVGDEYAAHWGIEDHSAATNPTTGLGTSAEHSAPDEHFSELANLQREHEYWERDLDVSMIFRYLRNRFGPSEKNTLNPGRHTAPTQCPQDLSRRAAIIRHHHPLVARAHARSQALLQRQLKVHTQSSSGGISAAASPSSPIARYRFRRRSSSCASQSTKTTNRTLAGVGSNSSRNYWDVSGSVGSNSPVSVGGAAGLGAWGDM</sequence>
<feature type="compositionally biased region" description="Polar residues" evidence="1">
    <location>
        <begin position="568"/>
        <end position="588"/>
    </location>
</feature>
<name>A0A232M685_9EURO</name>
<feature type="compositionally biased region" description="Basic and acidic residues" evidence="1">
    <location>
        <begin position="308"/>
        <end position="326"/>
    </location>
</feature>
<feature type="compositionally biased region" description="Low complexity" evidence="1">
    <location>
        <begin position="52"/>
        <end position="71"/>
    </location>
</feature>
<dbReference type="EMBL" id="NPHW01002252">
    <property type="protein sequence ID" value="OXV11862.1"/>
    <property type="molecule type" value="Genomic_DNA"/>
</dbReference>
<proteinExistence type="predicted"/>
<evidence type="ECO:0000313" key="2">
    <source>
        <dbReference type="EMBL" id="OXV11862.1"/>
    </source>
</evidence>
<dbReference type="Proteomes" id="UP000243515">
    <property type="component" value="Unassembled WGS sequence"/>
</dbReference>
<organism evidence="2 3">
    <name type="scientific">Elaphomyces granulatus</name>
    <dbReference type="NCBI Taxonomy" id="519963"/>
    <lineage>
        <taxon>Eukaryota</taxon>
        <taxon>Fungi</taxon>
        <taxon>Dikarya</taxon>
        <taxon>Ascomycota</taxon>
        <taxon>Pezizomycotina</taxon>
        <taxon>Eurotiomycetes</taxon>
        <taxon>Eurotiomycetidae</taxon>
        <taxon>Eurotiales</taxon>
        <taxon>Elaphomycetaceae</taxon>
        <taxon>Elaphomyces</taxon>
    </lineage>
</organism>
<feature type="compositionally biased region" description="Polar residues" evidence="1">
    <location>
        <begin position="366"/>
        <end position="380"/>
    </location>
</feature>
<dbReference type="AlphaFoldDB" id="A0A232M685"/>
<feature type="compositionally biased region" description="Polar residues" evidence="1">
    <location>
        <begin position="392"/>
        <end position="405"/>
    </location>
</feature>
<evidence type="ECO:0000256" key="1">
    <source>
        <dbReference type="SAM" id="MobiDB-lite"/>
    </source>
</evidence>
<feature type="region of interest" description="Disordered" evidence="1">
    <location>
        <begin position="125"/>
        <end position="147"/>
    </location>
</feature>
<reference evidence="2 3" key="1">
    <citation type="journal article" date="2015" name="Environ. Microbiol.">
        <title>Metagenome sequence of Elaphomyces granulatus from sporocarp tissue reveals Ascomycota ectomycorrhizal fingerprints of genome expansion and a Proteobacteria-rich microbiome.</title>
        <authorList>
            <person name="Quandt C.A."/>
            <person name="Kohler A."/>
            <person name="Hesse C.N."/>
            <person name="Sharpton T.J."/>
            <person name="Martin F."/>
            <person name="Spatafora J.W."/>
        </authorList>
    </citation>
    <scope>NUCLEOTIDE SEQUENCE [LARGE SCALE GENOMIC DNA]</scope>
    <source>
        <strain evidence="2 3">OSC145934</strain>
    </source>
</reference>
<protein>
    <submittedName>
        <fullName evidence="2">Uncharacterized protein</fullName>
    </submittedName>
</protein>
<feature type="region of interest" description="Disordered" evidence="1">
    <location>
        <begin position="222"/>
        <end position="269"/>
    </location>
</feature>
<evidence type="ECO:0000313" key="3">
    <source>
        <dbReference type="Proteomes" id="UP000243515"/>
    </source>
</evidence>
<feature type="compositionally biased region" description="Low complexity" evidence="1">
    <location>
        <begin position="251"/>
        <end position="263"/>
    </location>
</feature>
<comment type="caution">
    <text evidence="2">The sequence shown here is derived from an EMBL/GenBank/DDBJ whole genome shotgun (WGS) entry which is preliminary data.</text>
</comment>
<accession>A0A232M685</accession>
<gene>
    <name evidence="2" type="ORF">Egran_00381</name>
</gene>